<sequence length="53" mass="6386">MKQQARLHHTSNINWKSYAYLEPKKKETKKRLAHRTNSRPQPCTALLKLIWKL</sequence>
<dbReference type="EMBL" id="GBRH01191241">
    <property type="protein sequence ID" value="JAE06655.1"/>
    <property type="molecule type" value="Transcribed_RNA"/>
</dbReference>
<accession>A0A0A9F0Y6</accession>
<reference evidence="1" key="1">
    <citation type="submission" date="2014-09" db="EMBL/GenBank/DDBJ databases">
        <authorList>
            <person name="Magalhaes I.L.F."/>
            <person name="Oliveira U."/>
            <person name="Santos F.R."/>
            <person name="Vidigal T.H.D.A."/>
            <person name="Brescovit A.D."/>
            <person name="Santos A.J."/>
        </authorList>
    </citation>
    <scope>NUCLEOTIDE SEQUENCE</scope>
    <source>
        <tissue evidence="1">Shoot tissue taken approximately 20 cm above the soil surface</tissue>
    </source>
</reference>
<protein>
    <submittedName>
        <fullName evidence="1">Uncharacterized protein</fullName>
    </submittedName>
</protein>
<reference evidence="1" key="2">
    <citation type="journal article" date="2015" name="Data Brief">
        <title>Shoot transcriptome of the giant reed, Arundo donax.</title>
        <authorList>
            <person name="Barrero R.A."/>
            <person name="Guerrero F.D."/>
            <person name="Moolhuijzen P."/>
            <person name="Goolsby J.A."/>
            <person name="Tidwell J."/>
            <person name="Bellgard S.E."/>
            <person name="Bellgard M.I."/>
        </authorList>
    </citation>
    <scope>NUCLEOTIDE SEQUENCE</scope>
    <source>
        <tissue evidence="1">Shoot tissue taken approximately 20 cm above the soil surface</tissue>
    </source>
</reference>
<name>A0A0A9F0Y6_ARUDO</name>
<evidence type="ECO:0000313" key="1">
    <source>
        <dbReference type="EMBL" id="JAE06655.1"/>
    </source>
</evidence>
<organism evidence="1">
    <name type="scientific">Arundo donax</name>
    <name type="common">Giant reed</name>
    <name type="synonym">Donax arundinaceus</name>
    <dbReference type="NCBI Taxonomy" id="35708"/>
    <lineage>
        <taxon>Eukaryota</taxon>
        <taxon>Viridiplantae</taxon>
        <taxon>Streptophyta</taxon>
        <taxon>Embryophyta</taxon>
        <taxon>Tracheophyta</taxon>
        <taxon>Spermatophyta</taxon>
        <taxon>Magnoliopsida</taxon>
        <taxon>Liliopsida</taxon>
        <taxon>Poales</taxon>
        <taxon>Poaceae</taxon>
        <taxon>PACMAD clade</taxon>
        <taxon>Arundinoideae</taxon>
        <taxon>Arundineae</taxon>
        <taxon>Arundo</taxon>
    </lineage>
</organism>
<dbReference type="AlphaFoldDB" id="A0A0A9F0Y6"/>
<proteinExistence type="predicted"/>